<dbReference type="Pfam" id="PF07686">
    <property type="entry name" value="V-set"/>
    <property type="match status" value="1"/>
</dbReference>
<protein>
    <recommendedName>
        <fullName evidence="11">Ig-like domain-containing protein</fullName>
    </recommendedName>
</protein>
<dbReference type="GO" id="GO:0042130">
    <property type="term" value="P:negative regulation of T cell proliferation"/>
    <property type="evidence" value="ECO:0007669"/>
    <property type="project" value="TreeGrafter"/>
</dbReference>
<dbReference type="GO" id="GO:0031295">
    <property type="term" value="P:T cell costimulation"/>
    <property type="evidence" value="ECO:0007669"/>
    <property type="project" value="TreeGrafter"/>
</dbReference>
<dbReference type="InterPro" id="IPR036179">
    <property type="entry name" value="Ig-like_dom_sf"/>
</dbReference>
<dbReference type="InterPro" id="IPR003599">
    <property type="entry name" value="Ig_sub"/>
</dbReference>
<keyword evidence="9" id="KW-0325">Glycoprotein</keyword>
<dbReference type="Ensembl" id="ENSPMET00000024162.1">
    <property type="protein sequence ID" value="ENSPMEP00000015758.1"/>
    <property type="gene ID" value="ENSPMEG00000018329.1"/>
</dbReference>
<reference evidence="12" key="2">
    <citation type="submission" date="2025-09" db="UniProtKB">
        <authorList>
            <consortium name="Ensembl"/>
        </authorList>
    </citation>
    <scope>IDENTIFICATION</scope>
</reference>
<organism evidence="12 13">
    <name type="scientific">Poecilia mexicana</name>
    <dbReference type="NCBI Taxonomy" id="48701"/>
    <lineage>
        <taxon>Eukaryota</taxon>
        <taxon>Metazoa</taxon>
        <taxon>Chordata</taxon>
        <taxon>Craniata</taxon>
        <taxon>Vertebrata</taxon>
        <taxon>Euteleostomi</taxon>
        <taxon>Actinopterygii</taxon>
        <taxon>Neopterygii</taxon>
        <taxon>Teleostei</taxon>
        <taxon>Neoteleostei</taxon>
        <taxon>Acanthomorphata</taxon>
        <taxon>Ovalentaria</taxon>
        <taxon>Atherinomorphae</taxon>
        <taxon>Cyprinodontiformes</taxon>
        <taxon>Poeciliidae</taxon>
        <taxon>Poeciliinae</taxon>
        <taxon>Poecilia</taxon>
    </lineage>
</organism>
<dbReference type="InterPro" id="IPR007110">
    <property type="entry name" value="Ig-like_dom"/>
</dbReference>
<feature type="domain" description="Ig-like" evidence="11">
    <location>
        <begin position="10"/>
        <end position="104"/>
    </location>
</feature>
<keyword evidence="6" id="KW-0472">Membrane</keyword>
<evidence type="ECO:0000256" key="3">
    <source>
        <dbReference type="ARBA" id="ARBA00022692"/>
    </source>
</evidence>
<dbReference type="InterPro" id="IPR013106">
    <property type="entry name" value="Ig_V-set"/>
</dbReference>
<evidence type="ECO:0000256" key="9">
    <source>
        <dbReference type="ARBA" id="ARBA00023180"/>
    </source>
</evidence>
<dbReference type="Proteomes" id="UP000261480">
    <property type="component" value="Unplaced"/>
</dbReference>
<dbReference type="Gene3D" id="2.60.40.10">
    <property type="entry name" value="Immunoglobulins"/>
    <property type="match status" value="1"/>
</dbReference>
<keyword evidence="2" id="KW-1003">Cell membrane</keyword>
<evidence type="ECO:0000313" key="13">
    <source>
        <dbReference type="Proteomes" id="UP000261480"/>
    </source>
</evidence>
<dbReference type="PROSITE" id="PS50835">
    <property type="entry name" value="IG_LIKE"/>
    <property type="match status" value="1"/>
</dbReference>
<dbReference type="GO" id="GO:0007166">
    <property type="term" value="P:cell surface receptor signaling pathway"/>
    <property type="evidence" value="ECO:0007669"/>
    <property type="project" value="TreeGrafter"/>
</dbReference>
<evidence type="ECO:0000256" key="6">
    <source>
        <dbReference type="ARBA" id="ARBA00023136"/>
    </source>
</evidence>
<keyword evidence="8" id="KW-0675">Receptor</keyword>
<dbReference type="GO" id="GO:0009897">
    <property type="term" value="C:external side of plasma membrane"/>
    <property type="evidence" value="ECO:0007669"/>
    <property type="project" value="TreeGrafter"/>
</dbReference>
<keyword evidence="7" id="KW-1015">Disulfide bond</keyword>
<proteinExistence type="predicted"/>
<name>A0A3B3XL84_9TELE</name>
<evidence type="ECO:0000313" key="12">
    <source>
        <dbReference type="Ensembl" id="ENSPMEP00000015758.1"/>
    </source>
</evidence>
<keyword evidence="10" id="KW-0393">Immunoglobulin domain</keyword>
<dbReference type="GO" id="GO:0042102">
    <property type="term" value="P:positive regulation of T cell proliferation"/>
    <property type="evidence" value="ECO:0007669"/>
    <property type="project" value="TreeGrafter"/>
</dbReference>
<accession>A0A3B3XL84</accession>
<evidence type="ECO:0000256" key="7">
    <source>
        <dbReference type="ARBA" id="ARBA00023157"/>
    </source>
</evidence>
<dbReference type="GO" id="GO:0006955">
    <property type="term" value="P:immune response"/>
    <property type="evidence" value="ECO:0007669"/>
    <property type="project" value="TreeGrafter"/>
</dbReference>
<dbReference type="SMART" id="SM00409">
    <property type="entry name" value="IG"/>
    <property type="match status" value="1"/>
</dbReference>
<evidence type="ECO:0000256" key="8">
    <source>
        <dbReference type="ARBA" id="ARBA00023170"/>
    </source>
</evidence>
<sequence length="132" mass="15121">MVKCWDLMEASLFVLIDLQEVDSGVKSVLLPCRIRVYLPGGARVEWRDGENRTVHVYPKVSDDPEGQNLTNRTRMNDDPLKTGDLSLTLERPSAADSGIYSCRVRKRVILMMKRVHLQVKGQFYKCCILPIR</sequence>
<evidence type="ECO:0000256" key="1">
    <source>
        <dbReference type="ARBA" id="ARBA00004251"/>
    </source>
</evidence>
<dbReference type="PANTHER" id="PTHR25466:SF11">
    <property type="entry name" value="GALECTIN 17-RELATED"/>
    <property type="match status" value="1"/>
</dbReference>
<keyword evidence="3" id="KW-0812">Transmembrane</keyword>
<dbReference type="GO" id="GO:0071222">
    <property type="term" value="P:cellular response to lipopolysaccharide"/>
    <property type="evidence" value="ECO:0007669"/>
    <property type="project" value="TreeGrafter"/>
</dbReference>
<evidence type="ECO:0000256" key="2">
    <source>
        <dbReference type="ARBA" id="ARBA00022475"/>
    </source>
</evidence>
<dbReference type="InterPro" id="IPR051713">
    <property type="entry name" value="T-cell_Activation_Regulation"/>
</dbReference>
<dbReference type="InterPro" id="IPR013783">
    <property type="entry name" value="Ig-like_fold"/>
</dbReference>
<dbReference type="AlphaFoldDB" id="A0A3B3XL84"/>
<comment type="subcellular location">
    <subcellularLocation>
        <location evidence="1">Cell membrane</location>
        <topology evidence="1">Single-pass type I membrane protein</topology>
    </subcellularLocation>
</comment>
<keyword evidence="4" id="KW-0732">Signal</keyword>
<evidence type="ECO:0000256" key="5">
    <source>
        <dbReference type="ARBA" id="ARBA00022989"/>
    </source>
</evidence>
<dbReference type="PANTHER" id="PTHR25466">
    <property type="entry name" value="T-LYMPHOCYTE ACTIVATION ANTIGEN"/>
    <property type="match status" value="1"/>
</dbReference>
<reference evidence="12" key="1">
    <citation type="submission" date="2025-08" db="UniProtKB">
        <authorList>
            <consortium name="Ensembl"/>
        </authorList>
    </citation>
    <scope>IDENTIFICATION</scope>
</reference>
<evidence type="ECO:0000256" key="4">
    <source>
        <dbReference type="ARBA" id="ARBA00022729"/>
    </source>
</evidence>
<evidence type="ECO:0000259" key="11">
    <source>
        <dbReference type="PROSITE" id="PS50835"/>
    </source>
</evidence>
<keyword evidence="13" id="KW-1185">Reference proteome</keyword>
<keyword evidence="5" id="KW-1133">Transmembrane helix</keyword>
<evidence type="ECO:0000256" key="10">
    <source>
        <dbReference type="ARBA" id="ARBA00023319"/>
    </source>
</evidence>
<dbReference type="SUPFAM" id="SSF48726">
    <property type="entry name" value="Immunoglobulin"/>
    <property type="match status" value="1"/>
</dbReference>